<keyword evidence="3" id="KW-1185">Reference proteome</keyword>
<dbReference type="RefSeq" id="WP_201847875.1">
    <property type="nucleotide sequence ID" value="NZ_JABBYC010000022.1"/>
</dbReference>
<evidence type="ECO:0008006" key="4">
    <source>
        <dbReference type="Google" id="ProtNLM"/>
    </source>
</evidence>
<feature type="transmembrane region" description="Helical" evidence="1">
    <location>
        <begin position="415"/>
        <end position="435"/>
    </location>
</feature>
<proteinExistence type="predicted"/>
<accession>A0ABS1LLL1</accession>
<gene>
    <name evidence="2" type="ORF">HGK34_12795</name>
</gene>
<evidence type="ECO:0000256" key="1">
    <source>
        <dbReference type="SAM" id="Phobius"/>
    </source>
</evidence>
<name>A0ABS1LLL1_9MICO</name>
<dbReference type="Proteomes" id="UP000675409">
    <property type="component" value="Unassembled WGS sequence"/>
</dbReference>
<feature type="transmembrane region" description="Helical" evidence="1">
    <location>
        <begin position="639"/>
        <end position="659"/>
    </location>
</feature>
<reference evidence="2 3" key="1">
    <citation type="journal article" date="2021" name="Arch. Microbiol.">
        <title>Myceligenerans indicum sp. nov., an actinobacterium isolated from mangrove sediment of Sundarbans, India.</title>
        <authorList>
            <person name="Asha K."/>
            <person name="Bhadury P."/>
        </authorList>
    </citation>
    <scope>NUCLEOTIDE SEQUENCE [LARGE SCALE GENOMIC DNA]</scope>
    <source>
        <strain evidence="2 3">I2</strain>
    </source>
</reference>
<feature type="transmembrane region" description="Helical" evidence="1">
    <location>
        <begin position="196"/>
        <end position="223"/>
    </location>
</feature>
<keyword evidence="1" id="KW-1133">Transmembrane helix</keyword>
<comment type="caution">
    <text evidence="2">The sequence shown here is derived from an EMBL/GenBank/DDBJ whole genome shotgun (WGS) entry which is preliminary data.</text>
</comment>
<organism evidence="2 3">
    <name type="scientific">Myceligenerans indicum</name>
    <dbReference type="NCBI Taxonomy" id="2593663"/>
    <lineage>
        <taxon>Bacteria</taxon>
        <taxon>Bacillati</taxon>
        <taxon>Actinomycetota</taxon>
        <taxon>Actinomycetes</taxon>
        <taxon>Micrococcales</taxon>
        <taxon>Promicromonosporaceae</taxon>
        <taxon>Myceligenerans</taxon>
    </lineage>
</organism>
<evidence type="ECO:0000313" key="3">
    <source>
        <dbReference type="Proteomes" id="UP000675409"/>
    </source>
</evidence>
<feature type="transmembrane region" description="Helical" evidence="1">
    <location>
        <begin position="593"/>
        <end position="610"/>
    </location>
</feature>
<keyword evidence="1" id="KW-0472">Membrane</keyword>
<feature type="transmembrane region" description="Helical" evidence="1">
    <location>
        <begin position="25"/>
        <end position="49"/>
    </location>
</feature>
<sequence length="712" mass="73696">MNLAIWTVARRLALSTDRRQRWRQISIVAGALIATCAVLLAMSIIHLGLLTSDHTGARHPVVDSGESRMTVAVTGPILPDLSQFPVLWLDPAPGSEDDPAIIPPGLSALPAPGEAVLSPGLLARGYTAEDLGFAPSRAGTGLRHTIGDAGLASRSEGFVVARAPEGRSLGEHAIASSGFRGPGPRYPVETVLDVPAAGAAIVGAIWLLMLPALMVLTGSARAVSQVRTERAETLWRLGVRRRGIGLLVALETLVLATIGSALGVLLWGVAIAPRTHLPGIGASLLPGALDLPGLAVAAGVALVLLNATLAALWAKREPSRPRGGVSVLRVLPFAACLAVMTLAGWVPQLLRSDAGYDLGVTVLMVAGAGATITLPMAVPPLLGGMATVGRLLRQPTAWLAGRLVVARRSTLARPAVMAAVLVYLAGATTAMIAGLTENAPVSVLPSAQREVWVVTWADSRADDIDTAAERARQAGAETLAVTPTPAAEAGPEPSDGIVTTEDCAAARQFFGLDEQTMTCTNEEAAAPGLWFTVRFGSAENREGTISAAATGMLVSAPPGWTEADTLAVFSGLPVVNPWKVAGTSDFFSPVYDWLAGAMIAATGILAIGLVREIGDRVLVVVGERSRLLRAGLRDGESDWVYGLATLLPMAVALPLGYLSARIFAANGTGYAVTADSVDIVAMVAALVAGLTAAVVALTLWWQRRIDTGRGES</sequence>
<feature type="transmembrane region" description="Helical" evidence="1">
    <location>
        <begin position="326"/>
        <end position="346"/>
    </location>
</feature>
<dbReference type="EMBL" id="JABBYC010000022">
    <property type="protein sequence ID" value="MBL0887145.1"/>
    <property type="molecule type" value="Genomic_DNA"/>
</dbReference>
<evidence type="ECO:0000313" key="2">
    <source>
        <dbReference type="EMBL" id="MBL0887145.1"/>
    </source>
</evidence>
<feature type="transmembrane region" description="Helical" evidence="1">
    <location>
        <begin position="358"/>
        <end position="383"/>
    </location>
</feature>
<feature type="transmembrane region" description="Helical" evidence="1">
    <location>
        <begin position="679"/>
        <end position="701"/>
    </location>
</feature>
<keyword evidence="1" id="KW-0812">Transmembrane</keyword>
<protein>
    <recommendedName>
        <fullName evidence="4">ABC transporter permease</fullName>
    </recommendedName>
</protein>
<feature type="transmembrane region" description="Helical" evidence="1">
    <location>
        <begin position="244"/>
        <end position="271"/>
    </location>
</feature>
<feature type="transmembrane region" description="Helical" evidence="1">
    <location>
        <begin position="291"/>
        <end position="314"/>
    </location>
</feature>